<feature type="transmembrane region" description="Helical" evidence="1">
    <location>
        <begin position="170"/>
        <end position="197"/>
    </location>
</feature>
<dbReference type="GO" id="GO:0005886">
    <property type="term" value="C:plasma membrane"/>
    <property type="evidence" value="ECO:0007669"/>
    <property type="project" value="UniProtKB-SubCell"/>
</dbReference>
<keyword evidence="3" id="KW-1185">Reference proteome</keyword>
<evidence type="ECO:0000313" key="3">
    <source>
        <dbReference type="Proteomes" id="UP000601108"/>
    </source>
</evidence>
<dbReference type="AlphaFoldDB" id="A0A918JYG6"/>
<keyword evidence="1" id="KW-1133">Transmembrane helix</keyword>
<evidence type="ECO:0000313" key="2">
    <source>
        <dbReference type="EMBL" id="GGX34112.1"/>
    </source>
</evidence>
<comment type="caution">
    <text evidence="2">The sequence shown here is derived from an EMBL/GenBank/DDBJ whole genome shotgun (WGS) entry which is preliminary data.</text>
</comment>
<protein>
    <recommendedName>
        <fullName evidence="4">ABC-2 type transport system permease protein</fullName>
    </recommendedName>
</protein>
<gene>
    <name evidence="2" type="ORF">GCM10007384_38460</name>
</gene>
<organism evidence="2 3">
    <name type="scientific">Aquimarina muelleri</name>
    <dbReference type="NCBI Taxonomy" id="279356"/>
    <lineage>
        <taxon>Bacteria</taxon>
        <taxon>Pseudomonadati</taxon>
        <taxon>Bacteroidota</taxon>
        <taxon>Flavobacteriia</taxon>
        <taxon>Flavobacteriales</taxon>
        <taxon>Flavobacteriaceae</taxon>
        <taxon>Aquimarina</taxon>
    </lineage>
</organism>
<dbReference type="Pfam" id="PF12679">
    <property type="entry name" value="ABC2_membrane_2"/>
    <property type="match status" value="1"/>
</dbReference>
<dbReference type="RefSeq" id="WP_027413879.1">
    <property type="nucleotide sequence ID" value="NZ_BMWS01000044.1"/>
</dbReference>
<dbReference type="Pfam" id="PF12040">
    <property type="entry name" value="DUF3526"/>
    <property type="match status" value="1"/>
</dbReference>
<name>A0A918JYG6_9FLAO</name>
<feature type="transmembrane region" description="Helical" evidence="1">
    <location>
        <begin position="203"/>
        <end position="227"/>
    </location>
</feature>
<proteinExistence type="predicted"/>
<dbReference type="EMBL" id="BMWS01000044">
    <property type="protein sequence ID" value="GGX34112.1"/>
    <property type="molecule type" value="Genomic_DNA"/>
</dbReference>
<feature type="transmembrane region" description="Helical" evidence="1">
    <location>
        <begin position="12"/>
        <end position="32"/>
    </location>
</feature>
<evidence type="ECO:0000256" key="1">
    <source>
        <dbReference type="SAM" id="Phobius"/>
    </source>
</evidence>
<keyword evidence="1" id="KW-0472">Membrane</keyword>
<accession>A0A918JYG6</accession>
<feature type="transmembrane region" description="Helical" evidence="1">
    <location>
        <begin position="128"/>
        <end position="149"/>
    </location>
</feature>
<dbReference type="Proteomes" id="UP000601108">
    <property type="component" value="Unassembled WGS sequence"/>
</dbReference>
<reference evidence="2 3" key="1">
    <citation type="journal article" date="2014" name="Int. J. Syst. Evol. Microbiol.">
        <title>Complete genome sequence of Corynebacterium casei LMG S-19264T (=DSM 44701T), isolated from a smear-ripened cheese.</title>
        <authorList>
            <consortium name="US DOE Joint Genome Institute (JGI-PGF)"/>
            <person name="Walter F."/>
            <person name="Albersmeier A."/>
            <person name="Kalinowski J."/>
            <person name="Ruckert C."/>
        </authorList>
    </citation>
    <scope>NUCLEOTIDE SEQUENCE [LARGE SCALE GENOMIC DNA]</scope>
    <source>
        <strain evidence="2 3">KCTC 12285</strain>
    </source>
</reference>
<sequence>MTRLVFHNFIRSNSVKIGLLFLLLTGIISLFIGKQFLEKQKQNIIETDVYQKEQISRNVEFHKDDIGLLLYYLKFSLVNKTPEITGLSIGQRDVNASIKSVSILGLEGQKYDTELNNPYNLLLGNLDFSFVLIFLFPLVIIAFTFNIISEEKESGTWRIVSVQSKTSFKIILQLFLVRFLSILGVFLLIFFLAIPILNIPINASFWGFMGMSIGYILVWFGICFGVASLHKNSNFNAVILFSIWIFLIIILPATVNNYLVSTYPVPEALETTLQQRKGYHEKWDMDKKTTMDKFFAHYPQFKNFPKPENGFNWLWYYAMQQMGDDESAQYAKELQEKLEQRTMVSSNIARFIPTLHMQIQLNEIAKSGLKNQLNFLEATNKFHEKNRLYFYPKIFKSESVESENWKAFQIENFSDEKFSNSMGLYVPLLVFILFFGVFGWFNFNKNKGLV</sequence>
<feature type="transmembrane region" description="Helical" evidence="1">
    <location>
        <begin position="234"/>
        <end position="255"/>
    </location>
</feature>
<feature type="transmembrane region" description="Helical" evidence="1">
    <location>
        <begin position="424"/>
        <end position="443"/>
    </location>
</feature>
<dbReference type="InterPro" id="IPR021913">
    <property type="entry name" value="DUF3526"/>
</dbReference>
<evidence type="ECO:0008006" key="4">
    <source>
        <dbReference type="Google" id="ProtNLM"/>
    </source>
</evidence>
<dbReference type="PANTHER" id="PTHR43471:SF1">
    <property type="entry name" value="ABC TRANSPORTER PERMEASE PROTEIN NOSY-RELATED"/>
    <property type="match status" value="1"/>
</dbReference>
<dbReference type="PANTHER" id="PTHR43471">
    <property type="entry name" value="ABC TRANSPORTER PERMEASE"/>
    <property type="match status" value="1"/>
</dbReference>
<dbReference type="GO" id="GO:0140359">
    <property type="term" value="F:ABC-type transporter activity"/>
    <property type="evidence" value="ECO:0007669"/>
    <property type="project" value="InterPro"/>
</dbReference>
<keyword evidence="1" id="KW-0812">Transmembrane</keyword>